<dbReference type="AlphaFoldDB" id="A0ABD3QWB6"/>
<name>A0ABD3QWB6_9STRA</name>
<comment type="subunit">
    <text evidence="7">Component of the SMC5-SMC6 complex.</text>
</comment>
<dbReference type="GO" id="GO:0006310">
    <property type="term" value="P:DNA recombination"/>
    <property type="evidence" value="ECO:0007669"/>
    <property type="project" value="UniProtKB-UniRule"/>
</dbReference>
<evidence type="ECO:0000256" key="8">
    <source>
        <dbReference type="SAM" id="MobiDB-lite"/>
    </source>
</evidence>
<comment type="function">
    <text evidence="7">Component of the SMC5-SMC6 complex, that promotes sister chromatid alignment after DNA damage and facilitates double-stranded DNA breaks (DSBs) repair via homologous recombination between sister chromatids.</text>
</comment>
<keyword evidence="3 7" id="KW-0227">DNA damage</keyword>
<keyword evidence="6 7" id="KW-0539">Nucleus</keyword>
<feature type="domain" description="Non-structural maintenance of chromosome element 4 C-terminal" evidence="9">
    <location>
        <begin position="295"/>
        <end position="385"/>
    </location>
</feature>
<feature type="region of interest" description="Disordered" evidence="8">
    <location>
        <begin position="413"/>
        <end position="494"/>
    </location>
</feature>
<dbReference type="InterPro" id="IPR027786">
    <property type="entry name" value="Nse4/EID"/>
</dbReference>
<comment type="similarity">
    <text evidence="2 7">Belongs to the NSE4 family.</text>
</comment>
<evidence type="ECO:0000259" key="9">
    <source>
        <dbReference type="Pfam" id="PF08743"/>
    </source>
</evidence>
<evidence type="ECO:0000256" key="6">
    <source>
        <dbReference type="ARBA" id="ARBA00023242"/>
    </source>
</evidence>
<feature type="compositionally biased region" description="Polar residues" evidence="8">
    <location>
        <begin position="466"/>
        <end position="475"/>
    </location>
</feature>
<keyword evidence="11" id="KW-1185">Reference proteome</keyword>
<dbReference type="GO" id="GO:0006281">
    <property type="term" value="P:DNA repair"/>
    <property type="evidence" value="ECO:0007669"/>
    <property type="project" value="UniProtKB-UniRule"/>
</dbReference>
<dbReference type="InterPro" id="IPR014854">
    <property type="entry name" value="Nse4_C"/>
</dbReference>
<dbReference type="PANTHER" id="PTHR16140:SF0">
    <property type="entry name" value="NON-STRUCTURAL MAINTENANCE OF CHROMOSOMES ELEMENT 4"/>
    <property type="match status" value="1"/>
</dbReference>
<evidence type="ECO:0000313" key="11">
    <source>
        <dbReference type="Proteomes" id="UP001530400"/>
    </source>
</evidence>
<proteinExistence type="inferred from homology"/>
<dbReference type="GO" id="GO:0030915">
    <property type="term" value="C:Smc5-Smc6 complex"/>
    <property type="evidence" value="ECO:0007669"/>
    <property type="project" value="UniProtKB-UniRule"/>
</dbReference>
<evidence type="ECO:0000256" key="5">
    <source>
        <dbReference type="ARBA" id="ARBA00023204"/>
    </source>
</evidence>
<evidence type="ECO:0000256" key="4">
    <source>
        <dbReference type="ARBA" id="ARBA00023172"/>
    </source>
</evidence>
<evidence type="ECO:0000256" key="7">
    <source>
        <dbReference type="RuleBase" id="RU365071"/>
    </source>
</evidence>
<comment type="subcellular location">
    <subcellularLocation>
        <location evidence="1 7">Nucleus</location>
    </subcellularLocation>
</comment>
<keyword evidence="5 7" id="KW-0234">DNA repair</keyword>
<evidence type="ECO:0000256" key="3">
    <source>
        <dbReference type="ARBA" id="ARBA00022763"/>
    </source>
</evidence>
<reference evidence="10 11" key="1">
    <citation type="submission" date="2024-10" db="EMBL/GenBank/DDBJ databases">
        <title>Updated reference genomes for cyclostephanoid diatoms.</title>
        <authorList>
            <person name="Roberts W.R."/>
            <person name="Alverson A.J."/>
        </authorList>
    </citation>
    <scope>NUCLEOTIDE SEQUENCE [LARGE SCALE GENOMIC DNA]</scope>
    <source>
        <strain evidence="10 11">AJA010-31</strain>
    </source>
</reference>
<keyword evidence="4 7" id="KW-0233">DNA recombination</keyword>
<evidence type="ECO:0000313" key="10">
    <source>
        <dbReference type="EMBL" id="KAL3804567.1"/>
    </source>
</evidence>
<feature type="compositionally biased region" description="Acidic residues" evidence="8">
    <location>
        <begin position="204"/>
        <end position="213"/>
    </location>
</feature>
<dbReference type="Proteomes" id="UP001530400">
    <property type="component" value="Unassembled WGS sequence"/>
</dbReference>
<protein>
    <recommendedName>
        <fullName evidence="7">Non-structural maintenance of chromosomes element 4</fullName>
    </recommendedName>
</protein>
<feature type="region of interest" description="Disordered" evidence="8">
    <location>
        <begin position="196"/>
        <end position="225"/>
    </location>
</feature>
<feature type="region of interest" description="Disordered" evidence="8">
    <location>
        <begin position="508"/>
        <end position="536"/>
    </location>
</feature>
<dbReference type="GO" id="GO:0005634">
    <property type="term" value="C:nucleus"/>
    <property type="evidence" value="ECO:0007669"/>
    <property type="project" value="UniProtKB-SubCell"/>
</dbReference>
<accession>A0ABD3QWB6</accession>
<evidence type="ECO:0000256" key="1">
    <source>
        <dbReference type="ARBA" id="ARBA00004123"/>
    </source>
</evidence>
<dbReference type="Pfam" id="PF08743">
    <property type="entry name" value="Nse4_C"/>
    <property type="match status" value="1"/>
</dbReference>
<sequence>MPPHSKRKRSSADDDKNTQDIFQQETAVLNHAHAKKVKVMSQSGQTDAERRVLRQQLRQLHHDIQSGAAAAAAPADDYYGDEEKTSFHQMREKNNQLWDKVHYTSEAVLESNNFELIANHVARTAESLVSLPRYDADRLAARLRQKGSFRAPSGTRHFDWKNLGKQACICFNSLPRHVNFLYGPLDADYEEKKRAARRKRVREEDDIEEERPIEEDHSHRRRGGTGNELCAVERHMKTTFHALVQKSKAGVEEARSQEGEYIALLKRELRHLDIDERDRIIEEKRTQYMNEAQKVDAVQALFNPQSFTQTVENINHVSFFVRANSAALEVRSAEEARELGLGGPGPVIRPLTKRQEEPPAVKQAIISLNMRDWRDMCRAFNVENSDVPHRGQVKCESRQDTTSMMRDVFTAPKQKRANPVRGMPKTEGLDEEDNTTKPMLVTPSKRVKRTVGHNNLAGLKRGRAKSNAQCSLQIQDSDDSSCEDEARKRPLSQESSFNWSSLYSLKKQRSNQSERSSISEQPMAEDVVDYTQSTSDSSEIMNLAANSACGMPKTEGLHEEEEEDMSKSTVVTPSKSDEKMVAMILADMKSDHAKSNSQCSIQ</sequence>
<feature type="region of interest" description="Disordered" evidence="8">
    <location>
        <begin position="555"/>
        <end position="576"/>
    </location>
</feature>
<feature type="compositionally biased region" description="Polar residues" evidence="8">
    <location>
        <begin position="510"/>
        <end position="520"/>
    </location>
</feature>
<organism evidence="10 11">
    <name type="scientific">Cyclotella atomus</name>
    <dbReference type="NCBI Taxonomy" id="382360"/>
    <lineage>
        <taxon>Eukaryota</taxon>
        <taxon>Sar</taxon>
        <taxon>Stramenopiles</taxon>
        <taxon>Ochrophyta</taxon>
        <taxon>Bacillariophyta</taxon>
        <taxon>Coscinodiscophyceae</taxon>
        <taxon>Thalassiosirophycidae</taxon>
        <taxon>Stephanodiscales</taxon>
        <taxon>Stephanodiscaceae</taxon>
        <taxon>Cyclotella</taxon>
    </lineage>
</organism>
<dbReference type="EMBL" id="JALLPJ020000038">
    <property type="protein sequence ID" value="KAL3804567.1"/>
    <property type="molecule type" value="Genomic_DNA"/>
</dbReference>
<evidence type="ECO:0000256" key="2">
    <source>
        <dbReference type="ARBA" id="ARBA00008997"/>
    </source>
</evidence>
<gene>
    <name evidence="10" type="ORF">ACHAWO_005462</name>
</gene>
<comment type="caution">
    <text evidence="10">The sequence shown here is derived from an EMBL/GenBank/DDBJ whole genome shotgun (WGS) entry which is preliminary data.</text>
</comment>
<dbReference type="PANTHER" id="PTHR16140">
    <property type="entry name" value="NON-STRUCTURAL MAINTENANCE OF CHROMOSOMES ELEMENT 4"/>
    <property type="match status" value="1"/>
</dbReference>